<dbReference type="Proteomes" id="UP000663873">
    <property type="component" value="Unassembled WGS sequence"/>
</dbReference>
<evidence type="ECO:0000313" key="2">
    <source>
        <dbReference type="EMBL" id="CAF4799076.1"/>
    </source>
</evidence>
<organism evidence="2 3">
    <name type="scientific">Rotaria socialis</name>
    <dbReference type="NCBI Taxonomy" id="392032"/>
    <lineage>
        <taxon>Eukaryota</taxon>
        <taxon>Metazoa</taxon>
        <taxon>Spiralia</taxon>
        <taxon>Gnathifera</taxon>
        <taxon>Rotifera</taxon>
        <taxon>Eurotatoria</taxon>
        <taxon>Bdelloidea</taxon>
        <taxon>Philodinida</taxon>
        <taxon>Philodinidae</taxon>
        <taxon>Rotaria</taxon>
    </lineage>
</organism>
<sequence>ESSSSTQATDKQQNELSSHLISSNKFDITKIKEEQLKDSSIQNKIKEIMLDPTKHPYVFQDGVLYKLMSTNATNTTKTKLIYLPSSMINSLLRSYHNDSLSGHFGICRTYYKIKNKFWWPYMKRSISQHIQSCLLCQQHNINRSKRPGRLQ</sequence>
<dbReference type="PANTHER" id="PTHR47266">
    <property type="entry name" value="ENDONUCLEASE-RELATED"/>
    <property type="match status" value="1"/>
</dbReference>
<name>A0A821P1P4_9BILA</name>
<reference evidence="2" key="1">
    <citation type="submission" date="2021-02" db="EMBL/GenBank/DDBJ databases">
        <authorList>
            <person name="Nowell W R."/>
        </authorList>
    </citation>
    <scope>NUCLEOTIDE SEQUENCE</scope>
</reference>
<feature type="non-terminal residue" evidence="2">
    <location>
        <position position="1"/>
    </location>
</feature>
<dbReference type="FunFam" id="1.10.340.70:FF:000001">
    <property type="entry name" value="Retrovirus-related Pol polyprotein from transposon gypsy-like Protein"/>
    <property type="match status" value="1"/>
</dbReference>
<gene>
    <name evidence="2" type="ORF">UJA718_LOCUS41202</name>
</gene>
<dbReference type="EMBL" id="CAJOBP010047949">
    <property type="protein sequence ID" value="CAF4799076.1"/>
    <property type="molecule type" value="Genomic_DNA"/>
</dbReference>
<proteinExistence type="predicted"/>
<feature type="non-terminal residue" evidence="2">
    <location>
        <position position="151"/>
    </location>
</feature>
<dbReference type="InterPro" id="IPR052160">
    <property type="entry name" value="Gypsy_RT_Integrase-like"/>
</dbReference>
<comment type="caution">
    <text evidence="2">The sequence shown here is derived from an EMBL/GenBank/DDBJ whole genome shotgun (WGS) entry which is preliminary data.</text>
</comment>
<protein>
    <recommendedName>
        <fullName evidence="1">Integrase zinc-binding domain-containing protein</fullName>
    </recommendedName>
</protein>
<dbReference type="Pfam" id="PF17921">
    <property type="entry name" value="Integrase_H2C2"/>
    <property type="match status" value="1"/>
</dbReference>
<dbReference type="AlphaFoldDB" id="A0A821P1P4"/>
<feature type="domain" description="Integrase zinc-binding" evidence="1">
    <location>
        <begin position="84"/>
        <end position="141"/>
    </location>
</feature>
<evidence type="ECO:0000259" key="1">
    <source>
        <dbReference type="Pfam" id="PF17921"/>
    </source>
</evidence>
<evidence type="ECO:0000313" key="3">
    <source>
        <dbReference type="Proteomes" id="UP000663873"/>
    </source>
</evidence>
<keyword evidence="3" id="KW-1185">Reference proteome</keyword>
<accession>A0A821P1P4</accession>
<dbReference type="Gene3D" id="1.10.340.70">
    <property type="match status" value="1"/>
</dbReference>
<dbReference type="InterPro" id="IPR041588">
    <property type="entry name" value="Integrase_H2C2"/>
</dbReference>